<reference evidence="1 2" key="1">
    <citation type="submission" date="2023-01" db="EMBL/GenBank/DDBJ databases">
        <title>Novel diversity within Roseofilum (Cyanobacteria; Desertifilaceae) from marine benthic mats with descriptions of four novel species.</title>
        <authorList>
            <person name="Wang Y."/>
            <person name="Berthold D.E."/>
            <person name="Hu J."/>
            <person name="Lefler F.W."/>
            <person name="Laughinghouse H.D. IV."/>
        </authorList>
    </citation>
    <scope>NUCLEOTIDE SEQUENCE [LARGE SCALE GENOMIC DNA]</scope>
    <source>
        <strain evidence="1 2">BLCC-M91</strain>
    </source>
</reference>
<dbReference type="EMBL" id="JAQPOK010000062">
    <property type="protein sequence ID" value="MDJ1178657.1"/>
    <property type="molecule type" value="Genomic_DNA"/>
</dbReference>
<accession>A0ABT7BIP7</accession>
<sequence length="81" mass="9069">MENIDINQALPKIAELLEMAFAGQEIVITNQKDQQIKIAPVSASPPARFGCDRVSDGSHYRDRVILSDDFDAPLDEFQDYS</sequence>
<evidence type="ECO:0000313" key="2">
    <source>
        <dbReference type="Proteomes" id="UP001231370"/>
    </source>
</evidence>
<protein>
    <submittedName>
        <fullName evidence="1">Type II toxin-antitoxin system prevent-host-death family antitoxin</fullName>
    </submittedName>
</protein>
<dbReference type="RefSeq" id="WP_283761969.1">
    <property type="nucleotide sequence ID" value="NZ_JAQPOK010000062.1"/>
</dbReference>
<dbReference type="Proteomes" id="UP001231370">
    <property type="component" value="Unassembled WGS sequence"/>
</dbReference>
<gene>
    <name evidence="1" type="ORF">PJF56_07265</name>
</gene>
<comment type="caution">
    <text evidence="1">The sequence shown here is derived from an EMBL/GenBank/DDBJ whole genome shotgun (WGS) entry which is preliminary data.</text>
</comment>
<organism evidence="1 2">
    <name type="scientific">Roseofilum halophilum BLCC-M91</name>
    <dbReference type="NCBI Taxonomy" id="3022259"/>
    <lineage>
        <taxon>Bacteria</taxon>
        <taxon>Bacillati</taxon>
        <taxon>Cyanobacteriota</taxon>
        <taxon>Cyanophyceae</taxon>
        <taxon>Desertifilales</taxon>
        <taxon>Desertifilaceae</taxon>
        <taxon>Roseofilum</taxon>
        <taxon>Roseofilum halophilum</taxon>
    </lineage>
</organism>
<proteinExistence type="predicted"/>
<name>A0ABT7BIP7_9CYAN</name>
<evidence type="ECO:0000313" key="1">
    <source>
        <dbReference type="EMBL" id="MDJ1178657.1"/>
    </source>
</evidence>
<keyword evidence="2" id="KW-1185">Reference proteome</keyword>